<comment type="similarity">
    <text evidence="1">Belongs to the leucine-binding protein family.</text>
</comment>
<protein>
    <submittedName>
        <fullName evidence="5">ABC transporter substrate-binding protein</fullName>
    </submittedName>
</protein>
<dbReference type="RefSeq" id="WP_290316993.1">
    <property type="nucleotide sequence ID" value="NZ_JAUFPN010000139.1"/>
</dbReference>
<evidence type="ECO:0000256" key="3">
    <source>
        <dbReference type="ARBA" id="ARBA00022970"/>
    </source>
</evidence>
<reference evidence="6" key="1">
    <citation type="journal article" date="2019" name="Int. J. Syst. Evol. Microbiol.">
        <title>The Global Catalogue of Microorganisms (GCM) 10K type strain sequencing project: providing services to taxonomists for standard genome sequencing and annotation.</title>
        <authorList>
            <consortium name="The Broad Institute Genomics Platform"/>
            <consortium name="The Broad Institute Genome Sequencing Center for Infectious Disease"/>
            <person name="Wu L."/>
            <person name="Ma J."/>
        </authorList>
    </citation>
    <scope>NUCLEOTIDE SEQUENCE [LARGE SCALE GENOMIC DNA]</scope>
    <source>
        <strain evidence="6">CECT 7131</strain>
    </source>
</reference>
<evidence type="ECO:0000313" key="6">
    <source>
        <dbReference type="Proteomes" id="UP001529369"/>
    </source>
</evidence>
<name>A0ABT8A664_9PROT</name>
<feature type="domain" description="Leucine-binding protein" evidence="4">
    <location>
        <begin position="29"/>
        <end position="372"/>
    </location>
</feature>
<dbReference type="Gene3D" id="3.40.50.2300">
    <property type="match status" value="2"/>
</dbReference>
<dbReference type="Proteomes" id="UP001529369">
    <property type="component" value="Unassembled WGS sequence"/>
</dbReference>
<dbReference type="CDD" id="cd06327">
    <property type="entry name" value="PBP1_SBP-like"/>
    <property type="match status" value="1"/>
</dbReference>
<evidence type="ECO:0000256" key="2">
    <source>
        <dbReference type="ARBA" id="ARBA00022729"/>
    </source>
</evidence>
<dbReference type="InterPro" id="IPR028081">
    <property type="entry name" value="Leu-bd"/>
</dbReference>
<keyword evidence="6" id="KW-1185">Reference proteome</keyword>
<evidence type="ECO:0000256" key="1">
    <source>
        <dbReference type="ARBA" id="ARBA00010062"/>
    </source>
</evidence>
<dbReference type="EMBL" id="JAUFPN010000139">
    <property type="protein sequence ID" value="MDN3565173.1"/>
    <property type="molecule type" value="Genomic_DNA"/>
</dbReference>
<keyword evidence="2" id="KW-0732">Signal</keyword>
<gene>
    <name evidence="5" type="ORF">QWZ14_12450</name>
</gene>
<dbReference type="Pfam" id="PF13458">
    <property type="entry name" value="Peripla_BP_6"/>
    <property type="match status" value="1"/>
</dbReference>
<sequence>MTIPRRSLVLGAAAAPLLAGGRARAQGQPIRLGVLGDFSGPYRHLSGPTNVACVRQAVQDSGLIERGIPVEVVQADHQQKADTGTGIVREWFDRGGVDVVLEVNNSSIALAVNGIVREKDKIHLNTGAATTELTAHNCSPNTVHWTYDTYMLARSSGVATVKAGGNSFFFVTADFAFGYQMERDLTRFIEAGGGRVAGKVRYPFPATSDFSSFLVQAASSRAKVVAFLNAGADFINCVKQANEFGLTKRGQKLLGIIGFVNDVHTLGLETAQGLLLTECFYWDMNERTRAFTRRVLPKTPDNYPNQCQAGAYSAALHYLKMVGQVGAARAKASGREMVDLMKAAPTDDDVFGAGRIRADGRKIHDVHLFEVKAPAESKGPWDYYKLVQTTPAEEAFRPLAEGGCPLANT</sequence>
<proteinExistence type="inferred from homology"/>
<keyword evidence="3" id="KW-0813">Transport</keyword>
<dbReference type="PANTHER" id="PTHR30483">
    <property type="entry name" value="LEUCINE-SPECIFIC-BINDING PROTEIN"/>
    <property type="match status" value="1"/>
</dbReference>
<dbReference type="InterPro" id="IPR028082">
    <property type="entry name" value="Peripla_BP_I"/>
</dbReference>
<evidence type="ECO:0000313" key="5">
    <source>
        <dbReference type="EMBL" id="MDN3565173.1"/>
    </source>
</evidence>
<organism evidence="5 6">
    <name type="scientific">Paeniroseomonas aquatica</name>
    <dbReference type="NCBI Taxonomy" id="373043"/>
    <lineage>
        <taxon>Bacteria</taxon>
        <taxon>Pseudomonadati</taxon>
        <taxon>Pseudomonadota</taxon>
        <taxon>Alphaproteobacteria</taxon>
        <taxon>Acetobacterales</taxon>
        <taxon>Acetobacteraceae</taxon>
        <taxon>Paeniroseomonas</taxon>
    </lineage>
</organism>
<evidence type="ECO:0000259" key="4">
    <source>
        <dbReference type="Pfam" id="PF13458"/>
    </source>
</evidence>
<dbReference type="InterPro" id="IPR051010">
    <property type="entry name" value="BCAA_transport"/>
</dbReference>
<keyword evidence="3" id="KW-0029">Amino-acid transport</keyword>
<comment type="caution">
    <text evidence="5">The sequence shown here is derived from an EMBL/GenBank/DDBJ whole genome shotgun (WGS) entry which is preliminary data.</text>
</comment>
<dbReference type="PANTHER" id="PTHR30483:SF6">
    <property type="entry name" value="PERIPLASMIC BINDING PROTEIN OF ABC TRANSPORTER FOR NATURAL AMINO ACIDS"/>
    <property type="match status" value="1"/>
</dbReference>
<accession>A0ABT8A664</accession>
<dbReference type="SUPFAM" id="SSF53822">
    <property type="entry name" value="Periplasmic binding protein-like I"/>
    <property type="match status" value="1"/>
</dbReference>